<name>A0ABS6GPD3_9BACI</name>
<dbReference type="PANTHER" id="PTHR42796:SF4">
    <property type="entry name" value="FUMARYLACETOACETATE HYDROLASE DOMAIN-CONTAINING PROTEIN 2A"/>
    <property type="match status" value="1"/>
</dbReference>
<dbReference type="InterPro" id="IPR011234">
    <property type="entry name" value="Fumarylacetoacetase-like_C"/>
</dbReference>
<evidence type="ECO:0000259" key="4">
    <source>
        <dbReference type="Pfam" id="PF10370"/>
    </source>
</evidence>
<dbReference type="Pfam" id="PF10370">
    <property type="entry name" value="Rv2993c-like_N"/>
    <property type="match status" value="1"/>
</dbReference>
<gene>
    <name evidence="5" type="ORF">KQ486_08135</name>
</gene>
<keyword evidence="6" id="KW-1185">Reference proteome</keyword>
<evidence type="ECO:0000259" key="3">
    <source>
        <dbReference type="Pfam" id="PF01557"/>
    </source>
</evidence>
<sequence length="262" mass="28709">MKYVRFKYKDSICYGILRDLEITIIDGSPISKHTKTTGERVDLNEVELLAPLIPNEIIGIGANFIADENSRPGVPPSTPIFFNKPKSSVIGPNKNIILPPGINSVKFEAEIAVIIGKRTEKINEENYQDYIFGVTVGNDVTSPEYFREDGHWFVGKSFPSFTPLGPVIETDVDLAELSITSAVNDQPFQDSPTSHMIVSIPQMMAYLSRVMVLQPGDVILTGSPVGADFIEEGDTVTCTVSGVGQLTNTVIRSECTNKVKLK</sequence>
<dbReference type="Proteomes" id="UP000812672">
    <property type="component" value="Unassembled WGS sequence"/>
</dbReference>
<evidence type="ECO:0000256" key="2">
    <source>
        <dbReference type="ARBA" id="ARBA00022723"/>
    </source>
</evidence>
<comment type="caution">
    <text evidence="5">The sequence shown here is derived from an EMBL/GenBank/DDBJ whole genome shotgun (WGS) entry which is preliminary data.</text>
</comment>
<evidence type="ECO:0000256" key="1">
    <source>
        <dbReference type="ARBA" id="ARBA00010211"/>
    </source>
</evidence>
<evidence type="ECO:0000313" key="6">
    <source>
        <dbReference type="Proteomes" id="UP000812672"/>
    </source>
</evidence>
<comment type="similarity">
    <text evidence="1">Belongs to the FAH family.</text>
</comment>
<dbReference type="InterPro" id="IPR018833">
    <property type="entry name" value="Rv2993c-like_N"/>
</dbReference>
<accession>A0ABS6GPD3</accession>
<dbReference type="InterPro" id="IPR051121">
    <property type="entry name" value="FAH"/>
</dbReference>
<proteinExistence type="inferred from homology"/>
<protein>
    <submittedName>
        <fullName evidence="5">Fumarylacetoacetate hydrolase family protein</fullName>
    </submittedName>
</protein>
<dbReference type="Pfam" id="PF01557">
    <property type="entry name" value="FAA_hydrolase"/>
    <property type="match status" value="1"/>
</dbReference>
<dbReference type="PANTHER" id="PTHR42796">
    <property type="entry name" value="FUMARYLACETOACETATE HYDROLASE DOMAIN-CONTAINING PROTEIN 2A-RELATED"/>
    <property type="match status" value="1"/>
</dbReference>
<dbReference type="GO" id="GO:0016787">
    <property type="term" value="F:hydrolase activity"/>
    <property type="evidence" value="ECO:0007669"/>
    <property type="project" value="UniProtKB-KW"/>
</dbReference>
<feature type="domain" description="Rv2993c-like N-terminal" evidence="4">
    <location>
        <begin position="1"/>
        <end position="51"/>
    </location>
</feature>
<organism evidence="5 6">
    <name type="scientific">Allobacillus halotolerans</name>
    <dbReference type="NCBI Taxonomy" id="570278"/>
    <lineage>
        <taxon>Bacteria</taxon>
        <taxon>Bacillati</taxon>
        <taxon>Bacillota</taxon>
        <taxon>Bacilli</taxon>
        <taxon>Bacillales</taxon>
        <taxon>Bacillaceae</taxon>
        <taxon>Allobacillus</taxon>
    </lineage>
</organism>
<dbReference type="RefSeq" id="WP_216687332.1">
    <property type="nucleotide sequence ID" value="NZ_CAUPKR010000009.1"/>
</dbReference>
<evidence type="ECO:0000313" key="5">
    <source>
        <dbReference type="EMBL" id="MBU6080986.1"/>
    </source>
</evidence>
<keyword evidence="2" id="KW-0479">Metal-binding</keyword>
<reference evidence="5 6" key="1">
    <citation type="journal article" date="2011" name="Int. J. Syst. Evol. Microbiol.">
        <title>Allobacillus halotolerans gen. nov., sp. nov. isolated from shrimp paste.</title>
        <authorList>
            <person name="Sheu S.Y."/>
            <person name="Arun A.B."/>
            <person name="Jiang S.R."/>
            <person name="Young C.C."/>
            <person name="Chen W.M."/>
        </authorList>
    </citation>
    <scope>NUCLEOTIDE SEQUENCE [LARGE SCALE GENOMIC DNA]</scope>
    <source>
        <strain evidence="5 6">LMG 24826</strain>
    </source>
</reference>
<dbReference type="EMBL" id="JAHLZF010000010">
    <property type="protein sequence ID" value="MBU6080986.1"/>
    <property type="molecule type" value="Genomic_DNA"/>
</dbReference>
<feature type="domain" description="Fumarylacetoacetase-like C-terminal" evidence="3">
    <location>
        <begin position="72"/>
        <end position="250"/>
    </location>
</feature>
<keyword evidence="5" id="KW-0378">Hydrolase</keyword>